<dbReference type="OrthoDB" id="12976at2"/>
<name>A0A371YXC4_9PROT</name>
<proteinExistence type="predicted"/>
<dbReference type="Gene3D" id="3.40.30.10">
    <property type="entry name" value="Glutaredoxin"/>
    <property type="match status" value="1"/>
</dbReference>
<sequence length="306" mass="31707">MKRLAPAAAIVAMVGVAHAAPQCPSAQGSPPSQAVATAQQGPTEPQARPIPASEIGASPALARIASNGAALFDIGRPEDQHGLRAVYARNGDHFRVFFITADNQAEIGGVMWDAAGHNITRDEVAPIRGTIPTVVLDTSRSTAGDAGASAVNPVGRLAATSFGLYGRKDAPRVYVVVDPLCPFSIRALQTLQPYVDAGRVQLAIVPISINDHENDGTSTPAATAMLSVSPDDMVSMWRRIITLEHAPADISVSDGAAAALKLNLAAAHAIGVRGTPTVVWSDRKGMPHEEAGLPDDMDGFIAGLAP</sequence>
<organism evidence="3 4">
    <name type="scientific">Komagataeibacter melaceti</name>
    <dbReference type="NCBI Taxonomy" id="2766577"/>
    <lineage>
        <taxon>Bacteria</taxon>
        <taxon>Pseudomonadati</taxon>
        <taxon>Pseudomonadota</taxon>
        <taxon>Alphaproteobacteria</taxon>
        <taxon>Acetobacterales</taxon>
        <taxon>Acetobacteraceae</taxon>
        <taxon>Komagataeibacter</taxon>
    </lineage>
</organism>
<dbReference type="GO" id="GO:0042597">
    <property type="term" value="C:periplasmic space"/>
    <property type="evidence" value="ECO:0007669"/>
    <property type="project" value="InterPro"/>
</dbReference>
<dbReference type="RefSeq" id="WP_116703952.1">
    <property type="nucleotide sequence ID" value="NZ_QUWV01000144.1"/>
</dbReference>
<dbReference type="Proteomes" id="UP000262371">
    <property type="component" value="Unassembled WGS sequence"/>
</dbReference>
<dbReference type="EMBL" id="QUWV01000144">
    <property type="protein sequence ID" value="RFD18896.1"/>
    <property type="molecule type" value="Genomic_DNA"/>
</dbReference>
<keyword evidence="4" id="KW-1185">Reference proteome</keyword>
<comment type="caution">
    <text evidence="3">The sequence shown here is derived from an EMBL/GenBank/DDBJ whole genome shotgun (WGS) entry which is preliminary data.</text>
</comment>
<evidence type="ECO:0000256" key="1">
    <source>
        <dbReference type="SAM" id="MobiDB-lite"/>
    </source>
</evidence>
<dbReference type="Gene3D" id="3.10.450.70">
    <property type="entry name" value="Disulphide bond isomerase, DsbC/G, N-terminal"/>
    <property type="match status" value="1"/>
</dbReference>
<reference evidence="3 4" key="1">
    <citation type="submission" date="2018-08" db="EMBL/GenBank/DDBJ databases">
        <title>Komagataeibacter sp. AV 382.</title>
        <authorList>
            <person name="Skraban J."/>
            <person name="Trcek J."/>
        </authorList>
    </citation>
    <scope>NUCLEOTIDE SEQUENCE [LARGE SCALE GENOMIC DNA]</scope>
    <source>
        <strain evidence="3 4">AV 382</strain>
    </source>
</reference>
<protein>
    <submittedName>
        <fullName evidence="3">DsbC family protein</fullName>
    </submittedName>
</protein>
<dbReference type="SUPFAM" id="SSF52833">
    <property type="entry name" value="Thioredoxin-like"/>
    <property type="match status" value="1"/>
</dbReference>
<keyword evidence="2" id="KW-0732">Signal</keyword>
<evidence type="ECO:0000313" key="4">
    <source>
        <dbReference type="Proteomes" id="UP000262371"/>
    </source>
</evidence>
<dbReference type="AlphaFoldDB" id="A0A371YXC4"/>
<accession>A0A371YXC4</accession>
<dbReference type="InterPro" id="IPR036249">
    <property type="entry name" value="Thioredoxin-like_sf"/>
</dbReference>
<feature type="chain" id="PRO_5016663896" evidence="2">
    <location>
        <begin position="20"/>
        <end position="306"/>
    </location>
</feature>
<evidence type="ECO:0000256" key="2">
    <source>
        <dbReference type="SAM" id="SignalP"/>
    </source>
</evidence>
<feature type="region of interest" description="Disordered" evidence="1">
    <location>
        <begin position="21"/>
        <end position="51"/>
    </location>
</feature>
<gene>
    <name evidence="3" type="ORF">DY926_14160</name>
</gene>
<dbReference type="InterPro" id="IPR009094">
    <property type="entry name" value="DiS-bond_isomerase_DsbC/G_N_sf"/>
</dbReference>
<evidence type="ECO:0000313" key="3">
    <source>
        <dbReference type="EMBL" id="RFD18896.1"/>
    </source>
</evidence>
<feature type="signal peptide" evidence="2">
    <location>
        <begin position="1"/>
        <end position="19"/>
    </location>
</feature>
<feature type="compositionally biased region" description="Polar residues" evidence="1">
    <location>
        <begin position="24"/>
        <end position="43"/>
    </location>
</feature>